<reference evidence="1 2" key="1">
    <citation type="submission" date="2015-10" db="EMBL/GenBank/DDBJ databases">
        <title>Draft genome sequence of Streptomyces canus DSM 40017, type strain for the species Streptomyces canus.</title>
        <authorList>
            <person name="Ruckert C."/>
            <person name="Winkler A."/>
            <person name="Kalinowski J."/>
            <person name="Kampfer P."/>
            <person name="Glaeser S."/>
        </authorList>
    </citation>
    <scope>NUCLEOTIDE SEQUENCE [LARGE SCALE GENOMIC DNA]</scope>
    <source>
        <strain evidence="1 2">DSM 40017</strain>
    </source>
</reference>
<comment type="caution">
    <text evidence="1">The sequence shown here is derived from an EMBL/GenBank/DDBJ whole genome shotgun (WGS) entry which is preliminary data.</text>
</comment>
<protein>
    <submittedName>
        <fullName evidence="1">Uncharacterized protein</fullName>
    </submittedName>
</protein>
<dbReference type="Proteomes" id="UP000053669">
    <property type="component" value="Unassembled WGS sequence"/>
</dbReference>
<evidence type="ECO:0000313" key="2">
    <source>
        <dbReference type="Proteomes" id="UP000053669"/>
    </source>
</evidence>
<proteinExistence type="predicted"/>
<sequence length="96" mass="10622">MLFEVDVQPLTPRSTAFLSSCLDQRGSHPVRTIAQCDHRVQNKRMDAAVPDDVDETDQTVIFPGADPAEAVTLKPCTPIRLPDRVIESFGMQLVES</sequence>
<organism evidence="1 2">
    <name type="scientific">Streptomyces canus</name>
    <dbReference type="NCBI Taxonomy" id="58343"/>
    <lineage>
        <taxon>Bacteria</taxon>
        <taxon>Bacillati</taxon>
        <taxon>Actinomycetota</taxon>
        <taxon>Actinomycetes</taxon>
        <taxon>Kitasatosporales</taxon>
        <taxon>Streptomycetaceae</taxon>
        <taxon>Streptomyces</taxon>
        <taxon>Streptomyces aurantiacus group</taxon>
    </lineage>
</organism>
<dbReference type="AlphaFoldDB" id="A0A101SI44"/>
<gene>
    <name evidence="1" type="ORF">AQJ46_02165</name>
</gene>
<dbReference type="EMBL" id="LMWU01000001">
    <property type="protein sequence ID" value="KUN74380.1"/>
    <property type="molecule type" value="Genomic_DNA"/>
</dbReference>
<evidence type="ECO:0000313" key="1">
    <source>
        <dbReference type="EMBL" id="KUN74380.1"/>
    </source>
</evidence>
<accession>A0A101SI44</accession>
<name>A0A101SI44_9ACTN</name>